<evidence type="ECO:0000313" key="1">
    <source>
        <dbReference type="EMBL" id="PKI63072.1"/>
    </source>
</evidence>
<dbReference type="EMBL" id="PGOL01000907">
    <property type="protein sequence ID" value="PKI63072.1"/>
    <property type="molecule type" value="Genomic_DNA"/>
</dbReference>
<dbReference type="Proteomes" id="UP000233551">
    <property type="component" value="Unassembled WGS sequence"/>
</dbReference>
<feature type="non-terminal residue" evidence="1">
    <location>
        <position position="1"/>
    </location>
</feature>
<proteinExistence type="predicted"/>
<sequence>DVDVGQREVVFAVGLVEVSVVDAYSDSSIILLHGYYICHPLGVVANFQESRVDLFNDLLFDAEEETGSLLS</sequence>
<comment type="caution">
    <text evidence="1">The sequence shown here is derived from an EMBL/GenBank/DDBJ whole genome shotgun (WGS) entry which is preliminary data.</text>
</comment>
<name>A0A2I0K3F7_PUNGR</name>
<accession>A0A2I0K3F7</accession>
<reference evidence="1 2" key="1">
    <citation type="submission" date="2017-11" db="EMBL/GenBank/DDBJ databases">
        <title>De-novo sequencing of pomegranate (Punica granatum L.) genome.</title>
        <authorList>
            <person name="Akparov Z."/>
            <person name="Amiraslanov A."/>
            <person name="Hajiyeva S."/>
            <person name="Abbasov M."/>
            <person name="Kaur K."/>
            <person name="Hamwieh A."/>
            <person name="Solovyev V."/>
            <person name="Salamov A."/>
            <person name="Braich B."/>
            <person name="Kosarev P."/>
            <person name="Mahmoud A."/>
            <person name="Hajiyev E."/>
            <person name="Babayeva S."/>
            <person name="Izzatullayeva V."/>
            <person name="Mammadov A."/>
            <person name="Mammadov A."/>
            <person name="Sharifova S."/>
            <person name="Ojaghi J."/>
            <person name="Eynullazada K."/>
            <person name="Bayramov B."/>
            <person name="Abdulazimova A."/>
            <person name="Shahmuradov I."/>
        </authorList>
    </citation>
    <scope>NUCLEOTIDE SEQUENCE [LARGE SCALE GENOMIC DNA]</scope>
    <source>
        <strain evidence="2">cv. AG2017</strain>
        <tissue evidence="1">Leaf</tissue>
    </source>
</reference>
<evidence type="ECO:0000313" key="2">
    <source>
        <dbReference type="Proteomes" id="UP000233551"/>
    </source>
</evidence>
<organism evidence="1 2">
    <name type="scientific">Punica granatum</name>
    <name type="common">Pomegranate</name>
    <dbReference type="NCBI Taxonomy" id="22663"/>
    <lineage>
        <taxon>Eukaryota</taxon>
        <taxon>Viridiplantae</taxon>
        <taxon>Streptophyta</taxon>
        <taxon>Embryophyta</taxon>
        <taxon>Tracheophyta</taxon>
        <taxon>Spermatophyta</taxon>
        <taxon>Magnoliopsida</taxon>
        <taxon>eudicotyledons</taxon>
        <taxon>Gunneridae</taxon>
        <taxon>Pentapetalae</taxon>
        <taxon>rosids</taxon>
        <taxon>malvids</taxon>
        <taxon>Myrtales</taxon>
        <taxon>Lythraceae</taxon>
        <taxon>Punica</taxon>
    </lineage>
</organism>
<protein>
    <submittedName>
        <fullName evidence="1">Uncharacterized protein</fullName>
    </submittedName>
</protein>
<keyword evidence="2" id="KW-1185">Reference proteome</keyword>
<gene>
    <name evidence="1" type="ORF">CRG98_016523</name>
</gene>
<dbReference type="AlphaFoldDB" id="A0A2I0K3F7"/>